<dbReference type="PANTHER" id="PTHR23502:SF60">
    <property type="entry name" value="MAJOR FACILITATOR SUPERFAMILY (MFS) PROFILE DOMAIN-CONTAINING PROTEIN-RELATED"/>
    <property type="match status" value="1"/>
</dbReference>
<feature type="transmembrane region" description="Helical" evidence="6">
    <location>
        <begin position="196"/>
        <end position="217"/>
    </location>
</feature>
<evidence type="ECO:0000313" key="9">
    <source>
        <dbReference type="Proteomes" id="UP000029665"/>
    </source>
</evidence>
<feature type="transmembrane region" description="Helical" evidence="6">
    <location>
        <begin position="171"/>
        <end position="190"/>
    </location>
</feature>
<dbReference type="PANTHER" id="PTHR23502">
    <property type="entry name" value="MAJOR FACILITATOR SUPERFAMILY"/>
    <property type="match status" value="1"/>
</dbReference>
<feature type="transmembrane region" description="Helical" evidence="6">
    <location>
        <begin position="102"/>
        <end position="127"/>
    </location>
</feature>
<evidence type="ECO:0000256" key="4">
    <source>
        <dbReference type="ARBA" id="ARBA00023136"/>
    </source>
</evidence>
<dbReference type="GO" id="GO:0016020">
    <property type="term" value="C:membrane"/>
    <property type="evidence" value="ECO:0007669"/>
    <property type="project" value="UniProtKB-SubCell"/>
</dbReference>
<dbReference type="HOGENOM" id="CLU_008455_1_3_1"/>
<dbReference type="Pfam" id="PF07690">
    <property type="entry name" value="MFS_1"/>
    <property type="match status" value="1"/>
</dbReference>
<dbReference type="OrthoDB" id="6770063at2759"/>
<feature type="transmembrane region" description="Helical" evidence="6">
    <location>
        <begin position="479"/>
        <end position="504"/>
    </location>
</feature>
<feature type="transmembrane region" description="Helical" evidence="6">
    <location>
        <begin position="516"/>
        <end position="536"/>
    </location>
</feature>
<comment type="subcellular location">
    <subcellularLocation>
        <location evidence="1">Membrane</location>
        <topology evidence="1">Multi-pass membrane protein</topology>
    </subcellularLocation>
</comment>
<dbReference type="EMBL" id="CCBP010000119">
    <property type="protein sequence ID" value="CDO72952.1"/>
    <property type="molecule type" value="Genomic_DNA"/>
</dbReference>
<feature type="compositionally biased region" description="Polar residues" evidence="5">
    <location>
        <begin position="1"/>
        <end position="17"/>
    </location>
</feature>
<organism evidence="8 9">
    <name type="scientific">Pycnoporus cinnabarinus</name>
    <name type="common">Cinnabar-red polypore</name>
    <name type="synonym">Trametes cinnabarina</name>
    <dbReference type="NCBI Taxonomy" id="5643"/>
    <lineage>
        <taxon>Eukaryota</taxon>
        <taxon>Fungi</taxon>
        <taxon>Dikarya</taxon>
        <taxon>Basidiomycota</taxon>
        <taxon>Agaricomycotina</taxon>
        <taxon>Agaricomycetes</taxon>
        <taxon>Polyporales</taxon>
        <taxon>Polyporaceae</taxon>
        <taxon>Trametes</taxon>
    </lineage>
</organism>
<evidence type="ECO:0000256" key="2">
    <source>
        <dbReference type="ARBA" id="ARBA00022692"/>
    </source>
</evidence>
<keyword evidence="4 6" id="KW-0472">Membrane</keyword>
<protein>
    <recommendedName>
        <fullName evidence="7">Major facilitator superfamily (MFS) profile domain-containing protein</fullName>
    </recommendedName>
</protein>
<dbReference type="SUPFAM" id="SSF103473">
    <property type="entry name" value="MFS general substrate transporter"/>
    <property type="match status" value="1"/>
</dbReference>
<comment type="caution">
    <text evidence="8">The sequence shown here is derived from an EMBL/GenBank/DDBJ whole genome shotgun (WGS) entry which is preliminary data.</text>
</comment>
<dbReference type="STRING" id="5643.A0A060SEL1"/>
<name>A0A060SEL1_PYCCI</name>
<dbReference type="InterPro" id="IPR036259">
    <property type="entry name" value="MFS_trans_sf"/>
</dbReference>
<dbReference type="InterPro" id="IPR020846">
    <property type="entry name" value="MFS_dom"/>
</dbReference>
<keyword evidence="2 6" id="KW-0812">Transmembrane</keyword>
<sequence>MSLSTPSNDPTTTSAQDPSGIALPPDSPPAAQAPTLERIASRPSTSTTVAPQTEKKDEPQEETPIDSEKVADEKNDDNVIVVGWDSPDDPANPRNWPLKRKWAVALTVSSFTFVSPISSSMVAPAAAQIAKGFNIHHSFEANLTISIFVLAYAFGPLILGPLSEMYGRSRVLLGANLFFFAWNLGCGFAQSEAQLMVFRFLAGFGGSAPLACGGAVLSDMWVPEERGRAIAIYSLAPLLGPAIGPVAGGWIAEKSTWRWVFWATSIVAGISETLGFFILQETFAPLLLKRKANRIRKQMDPEKGPVKEVRTIFEKPGQTRTFKQFLFVSLCRPFLLFAREPIIQLISMYLAFIYGVIYLVITTIPPVFTDIYHETTGILGLHYIALGLGLFIASQVNARLLDKVYVMLKKRNNGQGEPEFRLVTVMPATLVIPAGLLISGWGAQEHVHWIVPDIGYALIGAGMVVTFQGMQTYVIDAFTVYAASALAAVSFFRSAAGFGFPLFAPAMFSALGYGKGGTILAACSAGIGCPAVYVFWRYGKKIRGMSSIARKQ</sequence>
<dbReference type="CDD" id="cd17323">
    <property type="entry name" value="MFS_Tpo1_MDR_like"/>
    <property type="match status" value="1"/>
</dbReference>
<evidence type="ECO:0000313" key="8">
    <source>
        <dbReference type="EMBL" id="CDO72952.1"/>
    </source>
</evidence>
<proteinExistence type="predicted"/>
<evidence type="ECO:0000256" key="1">
    <source>
        <dbReference type="ARBA" id="ARBA00004141"/>
    </source>
</evidence>
<feature type="transmembrane region" description="Helical" evidence="6">
    <location>
        <begin position="259"/>
        <end position="288"/>
    </location>
</feature>
<feature type="transmembrane region" description="Helical" evidence="6">
    <location>
        <begin position="422"/>
        <end position="443"/>
    </location>
</feature>
<evidence type="ECO:0000256" key="3">
    <source>
        <dbReference type="ARBA" id="ARBA00022989"/>
    </source>
</evidence>
<feature type="transmembrane region" description="Helical" evidence="6">
    <location>
        <begin position="342"/>
        <end position="361"/>
    </location>
</feature>
<dbReference type="FunFam" id="1.20.1250.20:FF:000011">
    <property type="entry name" value="MFS multidrug transporter, putative"/>
    <property type="match status" value="1"/>
</dbReference>
<feature type="transmembrane region" description="Helical" evidence="6">
    <location>
        <begin position="381"/>
        <end position="401"/>
    </location>
</feature>
<dbReference type="Gene3D" id="1.20.1250.20">
    <property type="entry name" value="MFS general substrate transporter like domains"/>
    <property type="match status" value="1"/>
</dbReference>
<dbReference type="InterPro" id="IPR011701">
    <property type="entry name" value="MFS"/>
</dbReference>
<accession>A0A060SEL1</accession>
<feature type="domain" description="Major facilitator superfamily (MFS) profile" evidence="7">
    <location>
        <begin position="104"/>
        <end position="540"/>
    </location>
</feature>
<evidence type="ECO:0000256" key="6">
    <source>
        <dbReference type="SAM" id="Phobius"/>
    </source>
</evidence>
<evidence type="ECO:0000259" key="7">
    <source>
        <dbReference type="PROSITE" id="PS50850"/>
    </source>
</evidence>
<feature type="transmembrane region" description="Helical" evidence="6">
    <location>
        <begin position="229"/>
        <end position="247"/>
    </location>
</feature>
<feature type="transmembrane region" description="Helical" evidence="6">
    <location>
        <begin position="449"/>
        <end position="467"/>
    </location>
</feature>
<dbReference type="OMA" id="FQGMQTY"/>
<feature type="compositionally biased region" description="Polar residues" evidence="5">
    <location>
        <begin position="42"/>
        <end position="51"/>
    </location>
</feature>
<dbReference type="AlphaFoldDB" id="A0A060SEL1"/>
<dbReference type="PROSITE" id="PS50850">
    <property type="entry name" value="MFS"/>
    <property type="match status" value="1"/>
</dbReference>
<reference evidence="8" key="1">
    <citation type="submission" date="2014-01" db="EMBL/GenBank/DDBJ databases">
        <title>The genome of the white-rot fungus Pycnoporus cinnabarinus: a basidiomycete model with a versatile arsenal for lignocellulosic biomass breakdown.</title>
        <authorList>
            <person name="Levasseur A."/>
            <person name="Lomascolo A."/>
            <person name="Ruiz-Duenas F.J."/>
            <person name="Uzan E."/>
            <person name="Piumi F."/>
            <person name="Kues U."/>
            <person name="Ram A.F.J."/>
            <person name="Murat C."/>
            <person name="Haon M."/>
            <person name="Benoit I."/>
            <person name="Arfi Y."/>
            <person name="Chevret D."/>
            <person name="Drula E."/>
            <person name="Kwon M.J."/>
            <person name="Gouret P."/>
            <person name="Lesage-Meessen L."/>
            <person name="Lombard V."/>
            <person name="Mariette J."/>
            <person name="Noirot C."/>
            <person name="Park J."/>
            <person name="Patyshakuliyeva A."/>
            <person name="Wieneger R.A.B."/>
            <person name="Wosten H.A.B."/>
            <person name="Martin F."/>
            <person name="Coutinho P.M."/>
            <person name="de Vries R."/>
            <person name="Martinez A.T."/>
            <person name="Klopp C."/>
            <person name="Pontarotti P."/>
            <person name="Henrissat B."/>
            <person name="Record E."/>
        </authorList>
    </citation>
    <scope>NUCLEOTIDE SEQUENCE [LARGE SCALE GENOMIC DNA]</scope>
    <source>
        <strain evidence="8">BRFM137</strain>
    </source>
</reference>
<gene>
    <name evidence="8" type="ORF">BN946_scf185007.g6</name>
</gene>
<keyword evidence="9" id="KW-1185">Reference proteome</keyword>
<feature type="region of interest" description="Disordered" evidence="5">
    <location>
        <begin position="1"/>
        <end position="74"/>
    </location>
</feature>
<dbReference type="Proteomes" id="UP000029665">
    <property type="component" value="Unassembled WGS sequence"/>
</dbReference>
<keyword evidence="3 6" id="KW-1133">Transmembrane helix</keyword>
<feature type="transmembrane region" description="Helical" evidence="6">
    <location>
        <begin position="139"/>
        <end position="159"/>
    </location>
</feature>
<dbReference type="GO" id="GO:0022857">
    <property type="term" value="F:transmembrane transporter activity"/>
    <property type="evidence" value="ECO:0007669"/>
    <property type="project" value="InterPro"/>
</dbReference>
<evidence type="ECO:0000256" key="5">
    <source>
        <dbReference type="SAM" id="MobiDB-lite"/>
    </source>
</evidence>